<evidence type="ECO:0000313" key="2">
    <source>
        <dbReference type="EMBL" id="ACL42359.1"/>
    </source>
</evidence>
<accession>B8HIW2</accession>
<evidence type="ECO:0000313" key="3">
    <source>
        <dbReference type="Proteomes" id="UP000002505"/>
    </source>
</evidence>
<dbReference type="AlphaFoldDB" id="B8HIW2"/>
<proteinExistence type="predicted"/>
<keyword evidence="2" id="KW-0378">Hydrolase</keyword>
<geneLocation type="plasmid" evidence="2 3">
    <name>pACHL01</name>
</geneLocation>
<keyword evidence="2" id="KW-0614">Plasmid</keyword>
<sequence>MFSDVNILTIPGAAAPASALSTDASAAADPWTAKAATVADFVARSGRLPVAGPDLVEDELAGWLAVQRRAAQQNRITDEHRRYLDSNIPGWRQTRQERWDSQLALLAEASANNTPVRGQLKVWLKSQRRAAVAGNLAVERKSALDARAPGWDRPAADAETLWLGRAEDLANYVDFAGRLPSSAGGTAESAGLYRWMNYQRSLAKAGKITTKRRKWLDKNVPGWLPAPDGREVQWSAHATALQTFLTSTGRWPRVAVSAERTLARWLGTQRAAARAGRLTAARREKLDTVAVGWLPAGRGPVA</sequence>
<keyword evidence="3" id="KW-1185">Reference proteome</keyword>
<dbReference type="PANTHER" id="PTHR33418:SF1">
    <property type="entry name" value="HELICASE-ASSOCIATED DOMAIN-CONTAINING PROTEIN"/>
    <property type="match status" value="1"/>
</dbReference>
<dbReference type="InterPro" id="IPR005114">
    <property type="entry name" value="Helicase_assoc"/>
</dbReference>
<dbReference type="EMBL" id="CP001342">
    <property type="protein sequence ID" value="ACL42359.1"/>
    <property type="molecule type" value="Genomic_DNA"/>
</dbReference>
<evidence type="ECO:0000259" key="1">
    <source>
        <dbReference type="Pfam" id="PF03457"/>
    </source>
</evidence>
<keyword evidence="2" id="KW-0547">Nucleotide-binding</keyword>
<dbReference type="Pfam" id="PF03457">
    <property type="entry name" value="HA"/>
    <property type="match status" value="1"/>
</dbReference>
<gene>
    <name evidence="2" type="ordered locus">Achl_4408</name>
</gene>
<dbReference type="HOGENOM" id="CLU_920244_0_0_11"/>
<keyword evidence="2" id="KW-0067">ATP-binding</keyword>
<dbReference type="KEGG" id="ach:Achl_4408"/>
<reference evidence="2" key="1">
    <citation type="submission" date="2009-01" db="EMBL/GenBank/DDBJ databases">
        <title>Complete sequence of plasmid1 of Arthrobacter chlorophenolicus A6.</title>
        <authorList>
            <consortium name="US DOE Joint Genome Institute"/>
            <person name="Lucas S."/>
            <person name="Copeland A."/>
            <person name="Lapidus A."/>
            <person name="Glavina del Rio T."/>
            <person name="Tice H."/>
            <person name="Bruce D."/>
            <person name="Goodwin L."/>
            <person name="Pitluck S."/>
            <person name="Goltsman E."/>
            <person name="Clum A."/>
            <person name="Larimer F."/>
            <person name="Land M."/>
            <person name="Hauser L."/>
            <person name="Kyrpides N."/>
            <person name="Mikhailova N."/>
            <person name="Jansson J."/>
            <person name="Richardson P."/>
        </authorList>
    </citation>
    <scope>NUCLEOTIDE SEQUENCE [LARGE SCALE GENOMIC DNA]</scope>
    <source>
        <strain evidence="2">A6</strain>
        <plasmid evidence="2">pACHL01</plasmid>
    </source>
</reference>
<dbReference type="Gene3D" id="6.10.140.530">
    <property type="match status" value="3"/>
</dbReference>
<feature type="domain" description="Helicase-associated" evidence="1">
    <location>
        <begin position="231"/>
        <end position="288"/>
    </location>
</feature>
<name>B8HIW2_PSECP</name>
<dbReference type="GO" id="GO:0004386">
    <property type="term" value="F:helicase activity"/>
    <property type="evidence" value="ECO:0007669"/>
    <property type="project" value="UniProtKB-KW"/>
</dbReference>
<organism evidence="2 3">
    <name type="scientific">Pseudarthrobacter chlorophenolicus (strain ATCC 700700 / DSM 12829 / CIP 107037 / JCM 12360 / KCTC 9906 / NCIMB 13794 / A6)</name>
    <name type="common">Arthrobacter chlorophenolicus</name>
    <dbReference type="NCBI Taxonomy" id="452863"/>
    <lineage>
        <taxon>Bacteria</taxon>
        <taxon>Bacillati</taxon>
        <taxon>Actinomycetota</taxon>
        <taxon>Actinomycetes</taxon>
        <taxon>Micrococcales</taxon>
        <taxon>Micrococcaceae</taxon>
        <taxon>Pseudarthrobacter</taxon>
    </lineage>
</organism>
<keyword evidence="2" id="KW-0347">Helicase</keyword>
<dbReference type="PANTHER" id="PTHR33418">
    <property type="entry name" value="HELICASE-ASSOCIATED"/>
    <property type="match status" value="1"/>
</dbReference>
<protein>
    <submittedName>
        <fullName evidence="2">Helicase-associated</fullName>
    </submittedName>
</protein>
<dbReference type="Proteomes" id="UP000002505">
    <property type="component" value="Plasmid pACHL01"/>
</dbReference>